<gene>
    <name evidence="1" type="ORF">BJ138DRAFT_423888</name>
</gene>
<evidence type="ECO:0000313" key="2">
    <source>
        <dbReference type="Proteomes" id="UP000790377"/>
    </source>
</evidence>
<proteinExistence type="predicted"/>
<keyword evidence="2" id="KW-1185">Reference proteome</keyword>
<sequence>MQFQRPMSRWRLLIDILIAMRLSTLDRVCAGGLIHKLSSELRTAHWFLNPPSRLCSRWTRTKLLLTHPHLPQRCEASFIQSAASCCIRRACTLHVSVSLASPTHETNSVFPSHPPHADSPS</sequence>
<protein>
    <submittedName>
        <fullName evidence="1">Uncharacterized protein</fullName>
    </submittedName>
</protein>
<evidence type="ECO:0000313" key="1">
    <source>
        <dbReference type="EMBL" id="KAH7907901.1"/>
    </source>
</evidence>
<accession>A0ACB8A3Z5</accession>
<dbReference type="Proteomes" id="UP000790377">
    <property type="component" value="Unassembled WGS sequence"/>
</dbReference>
<comment type="caution">
    <text evidence="1">The sequence shown here is derived from an EMBL/GenBank/DDBJ whole genome shotgun (WGS) entry which is preliminary data.</text>
</comment>
<reference evidence="1" key="1">
    <citation type="journal article" date="2021" name="New Phytol.">
        <title>Evolutionary innovations through gain and loss of genes in the ectomycorrhizal Boletales.</title>
        <authorList>
            <person name="Wu G."/>
            <person name="Miyauchi S."/>
            <person name="Morin E."/>
            <person name="Kuo A."/>
            <person name="Drula E."/>
            <person name="Varga T."/>
            <person name="Kohler A."/>
            <person name="Feng B."/>
            <person name="Cao Y."/>
            <person name="Lipzen A."/>
            <person name="Daum C."/>
            <person name="Hundley H."/>
            <person name="Pangilinan J."/>
            <person name="Johnson J."/>
            <person name="Barry K."/>
            <person name="LaButti K."/>
            <person name="Ng V."/>
            <person name="Ahrendt S."/>
            <person name="Min B."/>
            <person name="Choi I.G."/>
            <person name="Park H."/>
            <person name="Plett J.M."/>
            <person name="Magnuson J."/>
            <person name="Spatafora J.W."/>
            <person name="Nagy L.G."/>
            <person name="Henrissat B."/>
            <person name="Grigoriev I.V."/>
            <person name="Yang Z.L."/>
            <person name="Xu J."/>
            <person name="Martin F.M."/>
        </authorList>
    </citation>
    <scope>NUCLEOTIDE SEQUENCE</scope>
    <source>
        <strain evidence="1">ATCC 28755</strain>
    </source>
</reference>
<name>A0ACB8A3Z5_9AGAM</name>
<dbReference type="EMBL" id="MU267860">
    <property type="protein sequence ID" value="KAH7907901.1"/>
    <property type="molecule type" value="Genomic_DNA"/>
</dbReference>
<organism evidence="1 2">
    <name type="scientific">Hygrophoropsis aurantiaca</name>
    <dbReference type="NCBI Taxonomy" id="72124"/>
    <lineage>
        <taxon>Eukaryota</taxon>
        <taxon>Fungi</taxon>
        <taxon>Dikarya</taxon>
        <taxon>Basidiomycota</taxon>
        <taxon>Agaricomycotina</taxon>
        <taxon>Agaricomycetes</taxon>
        <taxon>Agaricomycetidae</taxon>
        <taxon>Boletales</taxon>
        <taxon>Coniophorineae</taxon>
        <taxon>Hygrophoropsidaceae</taxon>
        <taxon>Hygrophoropsis</taxon>
    </lineage>
</organism>